<gene>
    <name evidence="6" type="primary">LOC116293651</name>
</gene>
<dbReference type="Pfam" id="PF03372">
    <property type="entry name" value="Exo_endo_phos"/>
    <property type="match status" value="1"/>
</dbReference>
<dbReference type="FunCoup" id="A0A6P8HWD9">
    <property type="interactions" value="1540"/>
</dbReference>
<dbReference type="OrthoDB" id="276515at2759"/>
<protein>
    <recommendedName>
        <fullName evidence="3">Nocturnin</fullName>
    </recommendedName>
</protein>
<keyword evidence="5" id="KW-1185">Reference proteome</keyword>
<dbReference type="GO" id="GO:0006139">
    <property type="term" value="P:nucleobase-containing compound metabolic process"/>
    <property type="evidence" value="ECO:0007669"/>
    <property type="project" value="UniProtKB-ARBA"/>
</dbReference>
<dbReference type="InterPro" id="IPR005135">
    <property type="entry name" value="Endo/exonuclease/phosphatase"/>
</dbReference>
<dbReference type="PANTHER" id="PTHR12121:SF45">
    <property type="entry name" value="NOCTURNIN"/>
    <property type="match status" value="1"/>
</dbReference>
<organism evidence="5 6">
    <name type="scientific">Actinia tenebrosa</name>
    <name type="common">Australian red waratah sea anemone</name>
    <dbReference type="NCBI Taxonomy" id="6105"/>
    <lineage>
        <taxon>Eukaryota</taxon>
        <taxon>Metazoa</taxon>
        <taxon>Cnidaria</taxon>
        <taxon>Anthozoa</taxon>
        <taxon>Hexacorallia</taxon>
        <taxon>Actiniaria</taxon>
        <taxon>Actiniidae</taxon>
        <taxon>Actinia</taxon>
    </lineage>
</organism>
<proteinExistence type="inferred from homology"/>
<evidence type="ECO:0000259" key="4">
    <source>
        <dbReference type="Pfam" id="PF03372"/>
    </source>
</evidence>
<dbReference type="InterPro" id="IPR036691">
    <property type="entry name" value="Endo/exonu/phosph_ase_sf"/>
</dbReference>
<dbReference type="PANTHER" id="PTHR12121">
    <property type="entry name" value="CARBON CATABOLITE REPRESSOR PROTEIN 4"/>
    <property type="match status" value="1"/>
</dbReference>
<dbReference type="SUPFAM" id="SSF56219">
    <property type="entry name" value="DNase I-like"/>
    <property type="match status" value="1"/>
</dbReference>
<dbReference type="Gene3D" id="3.60.10.10">
    <property type="entry name" value="Endonuclease/exonuclease/phosphatase"/>
    <property type="match status" value="1"/>
</dbReference>
<evidence type="ECO:0000256" key="3">
    <source>
        <dbReference type="ARBA" id="ARBA00023807"/>
    </source>
</evidence>
<dbReference type="InParanoid" id="A0A6P8HWD9"/>
<dbReference type="GO" id="GO:0000175">
    <property type="term" value="F:3'-5'-RNA exonuclease activity"/>
    <property type="evidence" value="ECO:0007669"/>
    <property type="project" value="TreeGrafter"/>
</dbReference>
<evidence type="ECO:0000313" key="5">
    <source>
        <dbReference type="Proteomes" id="UP000515163"/>
    </source>
</evidence>
<reference evidence="6" key="1">
    <citation type="submission" date="2025-08" db="UniProtKB">
        <authorList>
            <consortium name="RefSeq"/>
        </authorList>
    </citation>
    <scope>IDENTIFICATION</scope>
    <source>
        <tissue evidence="6">Tentacle</tissue>
    </source>
</reference>
<accession>A0A6P8HWD9</accession>
<dbReference type="Proteomes" id="UP000515163">
    <property type="component" value="Unplaced"/>
</dbReference>
<keyword evidence="2" id="KW-0378">Hydrolase</keyword>
<name>A0A6P8HWD9_ACTTE</name>
<dbReference type="GeneID" id="116293651"/>
<dbReference type="InterPro" id="IPR050410">
    <property type="entry name" value="CCR4/nocturin_mRNA_transcr"/>
</dbReference>
<dbReference type="RefSeq" id="XP_031556970.1">
    <property type="nucleotide sequence ID" value="XM_031701110.1"/>
</dbReference>
<evidence type="ECO:0000256" key="2">
    <source>
        <dbReference type="ARBA" id="ARBA00022801"/>
    </source>
</evidence>
<evidence type="ECO:0000256" key="1">
    <source>
        <dbReference type="ARBA" id="ARBA00010774"/>
    </source>
</evidence>
<dbReference type="AlphaFoldDB" id="A0A6P8HWD9"/>
<dbReference type="KEGG" id="aten:116293651"/>
<feature type="domain" description="Endonuclease/exonuclease/phosphatase" evidence="4">
    <location>
        <begin position="53"/>
        <end position="322"/>
    </location>
</feature>
<comment type="similarity">
    <text evidence="1">Belongs to the CCR4/nocturin family.</text>
</comment>
<sequence>MADEDFSGMLQLRKEAIKLAELEVKNFPGLLERSFILTKYAGVSQESSEFRVMQWNVLADALSSSSSTSNFIKCPIQALAWSNRKHRSFQEILNYNPDIICLQEVDHFSDFYLPKLQELGYEGLFLPKKDSPCLKFADNSGPDGCAIFLDEERFKLEESEEISLLDQEDKTTNQVALLVKLFDKKEKKGLCCVVTHLKAKPGFEELRAAQAKSILKSLTNFVESENPEVLVCGDFNAEPSEPVYSVMEEGNNSYSFQSAYKTASQNEPNFTTYKQRPNGEVKHTIDYVWHSSNLRVTGYLGVPDEDDIGSDGLPCMSYPSDHLALIFDFCWS</sequence>
<evidence type="ECO:0000313" key="6">
    <source>
        <dbReference type="RefSeq" id="XP_031556970.1"/>
    </source>
</evidence>